<dbReference type="GO" id="GO:0005634">
    <property type="term" value="C:nucleus"/>
    <property type="evidence" value="ECO:0007669"/>
    <property type="project" value="UniProtKB-SubCell"/>
</dbReference>
<feature type="compositionally biased region" description="Polar residues" evidence="5">
    <location>
        <begin position="171"/>
        <end position="184"/>
    </location>
</feature>
<accession>B6K671</accession>
<evidence type="ECO:0000313" key="8">
    <source>
        <dbReference type="JaponicusDB" id="SJAG_04199"/>
    </source>
</evidence>
<evidence type="ECO:0000313" key="7">
    <source>
        <dbReference type="EMBL" id="EEB09025.1"/>
    </source>
</evidence>
<dbReference type="Gene3D" id="2.170.210.10">
    <property type="entry name" value="DNA double-strand break repair and VJ recombination XRCC4, N-terminal"/>
    <property type="match status" value="1"/>
</dbReference>
<dbReference type="VEuPathDB" id="FungiDB:SJAG_04199"/>
<evidence type="ECO:0000256" key="4">
    <source>
        <dbReference type="ARBA" id="ARBA00023242"/>
    </source>
</evidence>
<evidence type="ECO:0000256" key="2">
    <source>
        <dbReference type="ARBA" id="ARBA00022763"/>
    </source>
</evidence>
<dbReference type="InterPro" id="IPR038051">
    <property type="entry name" value="XRCC4-like_N_sf"/>
</dbReference>
<dbReference type="GO" id="GO:0006303">
    <property type="term" value="P:double-strand break repair via nonhomologous end joining"/>
    <property type="evidence" value="ECO:0007669"/>
    <property type="project" value="UniProtKB-ARBA"/>
</dbReference>
<dbReference type="AlphaFoldDB" id="B6K671"/>
<evidence type="ECO:0000259" key="6">
    <source>
        <dbReference type="Pfam" id="PF09302"/>
    </source>
</evidence>
<dbReference type="GeneID" id="7050594"/>
<organism evidence="7 9">
    <name type="scientific">Schizosaccharomyces japonicus (strain yFS275 / FY16936)</name>
    <name type="common">Fission yeast</name>
    <dbReference type="NCBI Taxonomy" id="402676"/>
    <lineage>
        <taxon>Eukaryota</taxon>
        <taxon>Fungi</taxon>
        <taxon>Dikarya</taxon>
        <taxon>Ascomycota</taxon>
        <taxon>Taphrinomycotina</taxon>
        <taxon>Schizosaccharomycetes</taxon>
        <taxon>Schizosaccharomycetales</taxon>
        <taxon>Schizosaccharomycetaceae</taxon>
        <taxon>Schizosaccharomyces</taxon>
    </lineage>
</organism>
<dbReference type="RefSeq" id="XP_002175318.1">
    <property type="nucleotide sequence ID" value="XM_002175282.2"/>
</dbReference>
<dbReference type="Proteomes" id="UP000001744">
    <property type="component" value="Unassembled WGS sequence"/>
</dbReference>
<evidence type="ECO:0000256" key="5">
    <source>
        <dbReference type="SAM" id="MobiDB-lite"/>
    </source>
</evidence>
<keyword evidence="2" id="KW-0227">DNA damage</keyword>
<sequence length="215" mass="24869">MDWVQLKGHKCHFVKARMRNGNGETAFISLTDLAYIWTCTFRQEDIIQEAERNRCPIDPVNTYDELMEALERLLMDIGTPSRTQLCLSDDRGSIDLLCQGSVHNIQLEWRWRLWMEPPETLLKQVWSYTVRGLLQQTSFSSGSIEATVRDYYAQLQSGQWTKEATEERNARSSPGAESTTPTKRTSLRDLITPSPKRFKVQQPEFKTANDEFLDS</sequence>
<keyword evidence="9" id="KW-1185">Reference proteome</keyword>
<dbReference type="STRING" id="402676.B6K671"/>
<dbReference type="Pfam" id="PF09302">
    <property type="entry name" value="XLF"/>
    <property type="match status" value="1"/>
</dbReference>
<reference evidence="7 9" key="1">
    <citation type="journal article" date="2011" name="Science">
        <title>Comparative functional genomics of the fission yeasts.</title>
        <authorList>
            <person name="Rhind N."/>
            <person name="Chen Z."/>
            <person name="Yassour M."/>
            <person name="Thompson D.A."/>
            <person name="Haas B.J."/>
            <person name="Habib N."/>
            <person name="Wapinski I."/>
            <person name="Roy S."/>
            <person name="Lin M.F."/>
            <person name="Heiman D.I."/>
            <person name="Young S.K."/>
            <person name="Furuya K."/>
            <person name="Guo Y."/>
            <person name="Pidoux A."/>
            <person name="Chen H.M."/>
            <person name="Robbertse B."/>
            <person name="Goldberg J.M."/>
            <person name="Aoki K."/>
            <person name="Bayne E.H."/>
            <person name="Berlin A.M."/>
            <person name="Desjardins C.A."/>
            <person name="Dobbs E."/>
            <person name="Dukaj L."/>
            <person name="Fan L."/>
            <person name="FitzGerald M.G."/>
            <person name="French C."/>
            <person name="Gujja S."/>
            <person name="Hansen K."/>
            <person name="Keifenheim D."/>
            <person name="Levin J.Z."/>
            <person name="Mosher R.A."/>
            <person name="Mueller C.A."/>
            <person name="Pfiffner J."/>
            <person name="Priest M."/>
            <person name="Russ C."/>
            <person name="Smialowska A."/>
            <person name="Swoboda P."/>
            <person name="Sykes S.M."/>
            <person name="Vaughn M."/>
            <person name="Vengrova S."/>
            <person name="Yoder R."/>
            <person name="Zeng Q."/>
            <person name="Allshire R."/>
            <person name="Baulcombe D."/>
            <person name="Birren B.W."/>
            <person name="Brown W."/>
            <person name="Ekwall K."/>
            <person name="Kellis M."/>
            <person name="Leatherwood J."/>
            <person name="Levin H."/>
            <person name="Margalit H."/>
            <person name="Martienssen R."/>
            <person name="Nieduszynski C.A."/>
            <person name="Spatafora J.W."/>
            <person name="Friedman N."/>
            <person name="Dalgaard J.Z."/>
            <person name="Baumann P."/>
            <person name="Niki H."/>
            <person name="Regev A."/>
            <person name="Nusbaum C."/>
        </authorList>
    </citation>
    <scope>NUCLEOTIDE SEQUENCE [LARGE SCALE GENOMIC DNA]</scope>
    <source>
        <strain evidence="9">yFS275 / FY16936</strain>
    </source>
</reference>
<proteinExistence type="predicted"/>
<protein>
    <submittedName>
        <fullName evidence="7">Xrcc4 like factor</fullName>
    </submittedName>
</protein>
<feature type="domain" description="XLF-like N-terminal" evidence="6">
    <location>
        <begin position="3"/>
        <end position="113"/>
    </location>
</feature>
<evidence type="ECO:0000313" key="9">
    <source>
        <dbReference type="Proteomes" id="UP000001744"/>
    </source>
</evidence>
<keyword evidence="3" id="KW-0234">DNA repair</keyword>
<dbReference type="EMBL" id="KE651167">
    <property type="protein sequence ID" value="EEB09025.1"/>
    <property type="molecule type" value="Genomic_DNA"/>
</dbReference>
<evidence type="ECO:0000256" key="1">
    <source>
        <dbReference type="ARBA" id="ARBA00004123"/>
    </source>
</evidence>
<gene>
    <name evidence="8" type="primary">xlf1</name>
    <name evidence="7" type="ORF">SJAG_04199</name>
</gene>
<feature type="region of interest" description="Disordered" evidence="5">
    <location>
        <begin position="162"/>
        <end position="215"/>
    </location>
</feature>
<keyword evidence="4" id="KW-0539">Nucleus</keyword>
<evidence type="ECO:0000256" key="3">
    <source>
        <dbReference type="ARBA" id="ARBA00023204"/>
    </source>
</evidence>
<dbReference type="HOGENOM" id="CLU_1283923_0_0_1"/>
<dbReference type="InterPro" id="IPR015381">
    <property type="entry name" value="XLF-like_N"/>
</dbReference>
<dbReference type="JaponicusDB" id="SJAG_04199">
    <property type="gene designation" value="xlf1"/>
</dbReference>
<comment type="subcellular location">
    <subcellularLocation>
        <location evidence="1">Nucleus</location>
    </subcellularLocation>
</comment>
<name>B6K671_SCHJY</name>
<dbReference type="OMA" id="SKLIWFP"/>